<keyword evidence="2" id="KW-1185">Reference proteome</keyword>
<protein>
    <submittedName>
        <fullName evidence="1">Uncharacterized protein</fullName>
    </submittedName>
</protein>
<evidence type="ECO:0000313" key="1">
    <source>
        <dbReference type="EMBL" id="MPR34642.1"/>
    </source>
</evidence>
<dbReference type="AlphaFoldDB" id="A0A7C9BB69"/>
<name>A0A7C9BB69_9BACT</name>
<organism evidence="1 2">
    <name type="scientific">Salmonirosea aquatica</name>
    <dbReference type="NCBI Taxonomy" id="2654236"/>
    <lineage>
        <taxon>Bacteria</taxon>
        <taxon>Pseudomonadati</taxon>
        <taxon>Bacteroidota</taxon>
        <taxon>Cytophagia</taxon>
        <taxon>Cytophagales</taxon>
        <taxon>Spirosomataceae</taxon>
        <taxon>Salmonirosea</taxon>
    </lineage>
</organism>
<proteinExistence type="predicted"/>
<dbReference type="EMBL" id="WHLY01000002">
    <property type="protein sequence ID" value="MPR34642.1"/>
    <property type="molecule type" value="Genomic_DNA"/>
</dbReference>
<sequence>MIKNSRLNPIQESLLRLFDRGMSEEEILTLRNVIVKHYSELLKTEVEWVVGEKGYTQEDFDRMLNNDA</sequence>
<dbReference type="RefSeq" id="WP_152761040.1">
    <property type="nucleotide sequence ID" value="NZ_WHLY01000002.1"/>
</dbReference>
<gene>
    <name evidence="1" type="ORF">GBK04_15070</name>
</gene>
<accession>A0A7C9BB69</accession>
<evidence type="ECO:0000313" key="2">
    <source>
        <dbReference type="Proteomes" id="UP000479293"/>
    </source>
</evidence>
<dbReference type="Proteomes" id="UP000479293">
    <property type="component" value="Unassembled WGS sequence"/>
</dbReference>
<comment type="caution">
    <text evidence="1">The sequence shown here is derived from an EMBL/GenBank/DDBJ whole genome shotgun (WGS) entry which is preliminary data.</text>
</comment>
<reference evidence="1 2" key="1">
    <citation type="submission" date="2019-10" db="EMBL/GenBank/DDBJ databases">
        <title>Draft Genome Sequence of Cytophagaceae sp. SJW1-29.</title>
        <authorList>
            <person name="Choi A."/>
        </authorList>
    </citation>
    <scope>NUCLEOTIDE SEQUENCE [LARGE SCALE GENOMIC DNA]</scope>
    <source>
        <strain evidence="1 2">SJW1-29</strain>
    </source>
</reference>